<dbReference type="AlphaFoldDB" id="A0A5C6RL58"/>
<evidence type="ECO:0008006" key="3">
    <source>
        <dbReference type="Google" id="ProtNLM"/>
    </source>
</evidence>
<comment type="caution">
    <text evidence="1">The sequence shown here is derived from an EMBL/GenBank/DDBJ whole genome shotgun (WGS) entry which is preliminary data.</text>
</comment>
<dbReference type="RefSeq" id="WP_147167901.1">
    <property type="nucleotide sequence ID" value="NZ_VOOR01000025.1"/>
</dbReference>
<keyword evidence="2" id="KW-1185">Reference proteome</keyword>
<sequence>MAGGSVEVAVLPRGRAYAPMAFGPNGDGRNDIFVLSLCPEFEGLLSLRVYNRWSGLLQSAPNGWDGEGALTGLYLWQAQAALINGEVVELKGEVLLAR</sequence>
<reference evidence="1 2" key="1">
    <citation type="submission" date="2019-08" db="EMBL/GenBank/DDBJ databases">
        <title>Genome of Phaeodactylibacter luteus.</title>
        <authorList>
            <person name="Bowman J.P."/>
        </authorList>
    </citation>
    <scope>NUCLEOTIDE SEQUENCE [LARGE SCALE GENOMIC DNA]</scope>
    <source>
        <strain evidence="1 2">KCTC 42180</strain>
    </source>
</reference>
<gene>
    <name evidence="1" type="ORF">FRY97_12605</name>
</gene>
<dbReference type="OrthoDB" id="9765926at2"/>
<dbReference type="Proteomes" id="UP000321580">
    <property type="component" value="Unassembled WGS sequence"/>
</dbReference>
<evidence type="ECO:0000313" key="2">
    <source>
        <dbReference type="Proteomes" id="UP000321580"/>
    </source>
</evidence>
<name>A0A5C6RL58_9BACT</name>
<dbReference type="EMBL" id="VOOR01000025">
    <property type="protein sequence ID" value="TXB62685.1"/>
    <property type="molecule type" value="Genomic_DNA"/>
</dbReference>
<protein>
    <recommendedName>
        <fullName evidence="3">Gliding motility-associated C-terminal domain-containing protein</fullName>
    </recommendedName>
</protein>
<evidence type="ECO:0000313" key="1">
    <source>
        <dbReference type="EMBL" id="TXB62685.1"/>
    </source>
</evidence>
<proteinExistence type="predicted"/>
<accession>A0A5C6RL58</accession>
<organism evidence="1 2">
    <name type="scientific">Phaeodactylibacter luteus</name>
    <dbReference type="NCBI Taxonomy" id="1564516"/>
    <lineage>
        <taxon>Bacteria</taxon>
        <taxon>Pseudomonadati</taxon>
        <taxon>Bacteroidota</taxon>
        <taxon>Saprospiria</taxon>
        <taxon>Saprospirales</taxon>
        <taxon>Haliscomenobacteraceae</taxon>
        <taxon>Phaeodactylibacter</taxon>
    </lineage>
</organism>